<dbReference type="Pfam" id="PF24836">
    <property type="entry name" value="NQRA_2nd"/>
    <property type="match status" value="1"/>
</dbReference>
<evidence type="ECO:0000256" key="3">
    <source>
        <dbReference type="ARBA" id="ARBA00023027"/>
    </source>
</evidence>
<keyword evidence="2 8" id="KW-1278">Translocase</keyword>
<evidence type="ECO:0000313" key="13">
    <source>
        <dbReference type="Proteomes" id="UP001169760"/>
    </source>
</evidence>
<evidence type="ECO:0000256" key="7">
    <source>
        <dbReference type="ARBA" id="ARBA00023201"/>
    </source>
</evidence>
<dbReference type="PANTHER" id="PTHR37839:SF1">
    <property type="entry name" value="NA(+)-TRANSLOCATING NADH-QUINONE REDUCTASE SUBUNIT A"/>
    <property type="match status" value="1"/>
</dbReference>
<dbReference type="NCBIfam" id="NF003759">
    <property type="entry name" value="PRK05352.1-2"/>
    <property type="match status" value="1"/>
</dbReference>
<comment type="catalytic activity">
    <reaction evidence="8">
        <text>a ubiquinone + n Na(+)(in) + NADH + H(+) = a ubiquinol + n Na(+)(out) + NAD(+)</text>
        <dbReference type="Rhea" id="RHEA:47748"/>
        <dbReference type="Rhea" id="RHEA-COMP:9565"/>
        <dbReference type="Rhea" id="RHEA-COMP:9566"/>
        <dbReference type="ChEBI" id="CHEBI:15378"/>
        <dbReference type="ChEBI" id="CHEBI:16389"/>
        <dbReference type="ChEBI" id="CHEBI:17976"/>
        <dbReference type="ChEBI" id="CHEBI:29101"/>
        <dbReference type="ChEBI" id="CHEBI:57540"/>
        <dbReference type="ChEBI" id="CHEBI:57945"/>
        <dbReference type="EC" id="7.2.1.1"/>
    </reaction>
</comment>
<evidence type="ECO:0000259" key="10">
    <source>
        <dbReference type="Pfam" id="PF11973"/>
    </source>
</evidence>
<dbReference type="AlphaFoldDB" id="A0AAW7XB39"/>
<proteinExistence type="inferred from homology"/>
<keyword evidence="4 8" id="KW-0915">Sodium</keyword>
<evidence type="ECO:0000256" key="5">
    <source>
        <dbReference type="ARBA" id="ARBA00023065"/>
    </source>
</evidence>
<sequence length="447" mass="48038">MIKIRRGLDLPITGSPRQSIEDGPAIRSVALIGFDYHGMKPTMNVQVGDKVKLGQVLFTDKKTVGVKYTSPAAGTVSAINRGERRVLQSVVIDIEGDEAESFKTFSEAEIASADRQALVDNLVDSGLWTALRTRPYSKVPQLDSVPNSIFVTAMDTNPLAADPQLVIGEKSAAFALGLAVLAKLTKGKVFVCHADGASVPTSAAANVEAKAFSGVHPAGNAGTHIHFLDPVSATKTVWTIGYQDVIAYGELFTSGKLPVDRVVSLAGPQVTDPRVVRTRLGASLQELTAGQLKDGENRIISGSVFSGRKTSSPTAYLGRFHNQVSVLLEGRDRPFLHYLVAGANRFSVMPIYLSKLFGGKKFDFTTSTLGSERAMVPVGAYEKVMPLDILPTQLLRSIIVGDTEAAQQLGCLELDEEDLALCSFVCPGKYEYGPILRDNLTRIEKEG</sequence>
<dbReference type="InterPro" id="IPR008703">
    <property type="entry name" value="NqrA"/>
</dbReference>
<comment type="subunit">
    <text evidence="8">Composed of six subunits; NqrA, NqrB, NqrC, NqrD, NqrE and NqrF.</text>
</comment>
<reference evidence="12" key="1">
    <citation type="submission" date="2023-07" db="EMBL/GenBank/DDBJ databases">
        <title>Genome content predicts the carbon catabolic preferences of heterotrophic bacteria.</title>
        <authorList>
            <person name="Gralka M."/>
        </authorList>
    </citation>
    <scope>NUCLEOTIDE SEQUENCE</scope>
    <source>
        <strain evidence="12">I3M17_2</strain>
    </source>
</reference>
<evidence type="ECO:0000256" key="1">
    <source>
        <dbReference type="ARBA" id="ARBA00022448"/>
    </source>
</evidence>
<dbReference type="PANTHER" id="PTHR37839">
    <property type="entry name" value="NA(+)-TRANSLOCATING NADH-QUINONE REDUCTASE SUBUNIT A"/>
    <property type="match status" value="1"/>
</dbReference>
<comment type="similarity">
    <text evidence="8">Belongs to the NqrA family.</text>
</comment>
<evidence type="ECO:0000313" key="12">
    <source>
        <dbReference type="EMBL" id="MDO6424126.1"/>
    </source>
</evidence>
<evidence type="ECO:0000256" key="8">
    <source>
        <dbReference type="HAMAP-Rule" id="MF_00425"/>
    </source>
</evidence>
<gene>
    <name evidence="8" type="primary">nqrA</name>
    <name evidence="12" type="ORF">Q4521_16695</name>
</gene>
<feature type="domain" description="NqrA N-terminal barrel-sandwich hybrid" evidence="9">
    <location>
        <begin position="2"/>
        <end position="95"/>
    </location>
</feature>
<name>A0AAW7XB39_9GAMM</name>
<dbReference type="EC" id="7.2.1.1" evidence="8"/>
<dbReference type="Proteomes" id="UP001169760">
    <property type="component" value="Unassembled WGS sequence"/>
</dbReference>
<feature type="domain" description="Na(+)-translocating NADH-quinone reductase subunit A C-terminal" evidence="10">
    <location>
        <begin position="262"/>
        <end position="311"/>
    </location>
</feature>
<keyword evidence="5 8" id="KW-0406">Ion transport</keyword>
<dbReference type="NCBIfam" id="TIGR01936">
    <property type="entry name" value="nqrA"/>
    <property type="match status" value="1"/>
</dbReference>
<evidence type="ECO:0000256" key="6">
    <source>
        <dbReference type="ARBA" id="ARBA00023075"/>
    </source>
</evidence>
<dbReference type="EMBL" id="JAUOPB010000013">
    <property type="protein sequence ID" value="MDO6424126.1"/>
    <property type="molecule type" value="Genomic_DNA"/>
</dbReference>
<dbReference type="InterPro" id="IPR056148">
    <property type="entry name" value="NQRA_2nd"/>
</dbReference>
<keyword evidence="7 8" id="KW-0739">Sodium transport</keyword>
<evidence type="ECO:0000256" key="4">
    <source>
        <dbReference type="ARBA" id="ARBA00023053"/>
    </source>
</evidence>
<evidence type="ECO:0000259" key="11">
    <source>
        <dbReference type="Pfam" id="PF24836"/>
    </source>
</evidence>
<protein>
    <recommendedName>
        <fullName evidence="8">Na(+)-translocating NADH-quinone reductase subunit A</fullName>
        <shortName evidence="8">Na(+)-NQR subunit A</shortName>
        <shortName evidence="8">Na(+)-translocating NQR subunit A</shortName>
        <ecNumber evidence="8">7.2.1.1</ecNumber>
    </recommendedName>
    <alternativeName>
        <fullName evidence="8">NQR complex subunit A</fullName>
    </alternativeName>
    <alternativeName>
        <fullName evidence="8">NQR-1 subunit A</fullName>
    </alternativeName>
</protein>
<organism evidence="12 13">
    <name type="scientific">Saccharophagus degradans</name>
    <dbReference type="NCBI Taxonomy" id="86304"/>
    <lineage>
        <taxon>Bacteria</taxon>
        <taxon>Pseudomonadati</taxon>
        <taxon>Pseudomonadota</taxon>
        <taxon>Gammaproteobacteria</taxon>
        <taxon>Cellvibrionales</taxon>
        <taxon>Cellvibrionaceae</taxon>
        <taxon>Saccharophagus</taxon>
    </lineage>
</organism>
<keyword evidence="1 8" id="KW-0813">Transport</keyword>
<dbReference type="GO" id="GO:0006814">
    <property type="term" value="P:sodium ion transport"/>
    <property type="evidence" value="ECO:0007669"/>
    <property type="project" value="UniProtKB-UniRule"/>
</dbReference>
<evidence type="ECO:0000256" key="2">
    <source>
        <dbReference type="ARBA" id="ARBA00022967"/>
    </source>
</evidence>
<dbReference type="HAMAP" id="MF_00425">
    <property type="entry name" value="NqrA"/>
    <property type="match status" value="1"/>
</dbReference>
<dbReference type="InterPro" id="IPR022615">
    <property type="entry name" value="NqrA_C_domain"/>
</dbReference>
<dbReference type="GO" id="GO:0016655">
    <property type="term" value="F:oxidoreductase activity, acting on NAD(P)H, quinone or similar compound as acceptor"/>
    <property type="evidence" value="ECO:0007669"/>
    <property type="project" value="UniProtKB-UniRule"/>
</dbReference>
<dbReference type="RefSeq" id="WP_303493570.1">
    <property type="nucleotide sequence ID" value="NZ_JAUOPB010000013.1"/>
</dbReference>
<feature type="domain" description="NqrA second alpha/beta" evidence="11">
    <location>
        <begin position="114"/>
        <end position="257"/>
    </location>
</feature>
<comment type="function">
    <text evidence="8">NQR complex catalyzes the reduction of ubiquinone-1 to ubiquinol by two successive reactions, coupled with the transport of Na(+) ions from the cytoplasm to the periplasm. NqrA to NqrE are probably involved in the second step, the conversion of ubisemiquinone to ubiquinol.</text>
</comment>
<dbReference type="InterPro" id="IPR056147">
    <property type="entry name" value="NQRA_N"/>
</dbReference>
<accession>A0AAW7XB39</accession>
<dbReference type="Pfam" id="PF05896">
    <property type="entry name" value="NQRA_N"/>
    <property type="match status" value="1"/>
</dbReference>
<comment type="caution">
    <text evidence="12">The sequence shown here is derived from an EMBL/GenBank/DDBJ whole genome shotgun (WGS) entry which is preliminary data.</text>
</comment>
<keyword evidence="6 8" id="KW-0830">Ubiquinone</keyword>
<evidence type="ECO:0000259" key="9">
    <source>
        <dbReference type="Pfam" id="PF05896"/>
    </source>
</evidence>
<keyword evidence="3 8" id="KW-0520">NAD</keyword>
<dbReference type="Pfam" id="PF11973">
    <property type="entry name" value="NQRA_SLBB"/>
    <property type="match status" value="1"/>
</dbReference>